<dbReference type="Proteomes" id="UP000038083">
    <property type="component" value="Unassembled WGS sequence"/>
</dbReference>
<accession>A0A0B7HCI8</accession>
<dbReference type="PROSITE" id="PS51257">
    <property type="entry name" value="PROKAR_LIPOPROTEIN"/>
    <property type="match status" value="1"/>
</dbReference>
<evidence type="ECO:0000256" key="1">
    <source>
        <dbReference type="SAM" id="Coils"/>
    </source>
</evidence>
<reference evidence="2 3" key="1">
    <citation type="submission" date="2015-01" db="EMBL/GenBank/DDBJ databases">
        <authorList>
            <person name="Xiang T."/>
            <person name="Song Y."/>
            <person name="Huang L."/>
            <person name="Wang B."/>
            <person name="Wu P."/>
        </authorList>
    </citation>
    <scope>NUCLEOTIDE SEQUENCE [LARGE SCALE GENOMIC DNA]</scope>
    <source>
        <strain evidence="2 3">Ccy74</strain>
    </source>
</reference>
<proteinExistence type="predicted"/>
<gene>
    <name evidence="2" type="ORF">CCYN74_130085</name>
</gene>
<evidence type="ECO:0000313" key="3">
    <source>
        <dbReference type="Proteomes" id="UP000038083"/>
    </source>
</evidence>
<feature type="coiled-coil region" evidence="1">
    <location>
        <begin position="155"/>
        <end position="182"/>
    </location>
</feature>
<evidence type="ECO:0008006" key="4">
    <source>
        <dbReference type="Google" id="ProtNLM"/>
    </source>
</evidence>
<evidence type="ECO:0000313" key="2">
    <source>
        <dbReference type="EMBL" id="CEN35627.1"/>
    </source>
</evidence>
<dbReference type="OrthoDB" id="1241134at2"/>
<sequence length="247" mass="28875">MTKQRIKIVTLIILFIGLLQSCTVNMEMTFHKDDATSILMEFDSKEMIDMMQSKSDSTSKKSNLNKLSKEWKSIYQLSEEEGKPISKDSMEVAKKIFLKGIYDQEQETGFAIKMERLDKKELEGFSDSENKEAKMLSPFVKSGTDWDGKRLIIDMKEISSKKEEKEQEKDKKEEKIDELFSGIENMLKMIDVQFNATFKFENKIKSIKGKHQNFKKIDNHTVQISMKFNEEFDENKKNDDKIIITTE</sequence>
<name>A0A0B7HCI8_9FLAO</name>
<keyword evidence="1" id="KW-0175">Coiled coil</keyword>
<protein>
    <recommendedName>
        <fullName evidence="4">Lipoprotein</fullName>
    </recommendedName>
</protein>
<organism evidence="2 3">
    <name type="scientific">Capnocytophaga cynodegmi</name>
    <dbReference type="NCBI Taxonomy" id="28189"/>
    <lineage>
        <taxon>Bacteria</taxon>
        <taxon>Pseudomonadati</taxon>
        <taxon>Bacteroidota</taxon>
        <taxon>Flavobacteriia</taxon>
        <taxon>Flavobacteriales</taxon>
        <taxon>Flavobacteriaceae</taxon>
        <taxon>Capnocytophaga</taxon>
    </lineage>
</organism>
<dbReference type="EMBL" id="CDOG01000005">
    <property type="protein sequence ID" value="CEN35627.1"/>
    <property type="molecule type" value="Genomic_DNA"/>
</dbReference>
<dbReference type="RefSeq" id="WP_156127694.1">
    <property type="nucleotide sequence ID" value="NZ_CDOG01000005.1"/>
</dbReference>
<dbReference type="AlphaFoldDB" id="A0A0B7HCI8"/>